<feature type="region of interest" description="Disordered" evidence="6">
    <location>
        <begin position="195"/>
        <end position="330"/>
    </location>
</feature>
<proteinExistence type="predicted"/>
<evidence type="ECO:0000259" key="7">
    <source>
        <dbReference type="Pfam" id="PF00808"/>
    </source>
</evidence>
<dbReference type="InterPro" id="IPR009072">
    <property type="entry name" value="Histone-fold"/>
</dbReference>
<dbReference type="CDD" id="cd22928">
    <property type="entry name" value="HFD_POLE3_DPB4"/>
    <property type="match status" value="1"/>
</dbReference>
<comment type="caution">
    <text evidence="8">The sequence shown here is derived from an EMBL/GenBank/DDBJ whole genome shotgun (WGS) entry which is preliminary data.</text>
</comment>
<dbReference type="SUPFAM" id="SSF47113">
    <property type="entry name" value="Histone-fold"/>
    <property type="match status" value="1"/>
</dbReference>
<evidence type="ECO:0000256" key="2">
    <source>
        <dbReference type="ARBA" id="ARBA00022705"/>
    </source>
</evidence>
<dbReference type="GO" id="GO:0006974">
    <property type="term" value="P:DNA damage response"/>
    <property type="evidence" value="ECO:0007669"/>
    <property type="project" value="TreeGrafter"/>
</dbReference>
<reference evidence="8 9" key="1">
    <citation type="submission" date="2018-10" db="EMBL/GenBank/DDBJ databases">
        <title>Fifty Aureobasidium pullulans genomes reveal a recombining polyextremotolerant generalist.</title>
        <authorList>
            <person name="Gostincar C."/>
            <person name="Turk M."/>
            <person name="Zajc J."/>
            <person name="Gunde-Cimerman N."/>
        </authorList>
    </citation>
    <scope>NUCLEOTIDE SEQUENCE [LARGE SCALE GENOMIC DNA]</scope>
    <source>
        <strain evidence="8 9">EXF-11900</strain>
    </source>
</reference>
<sequence>MLFTRNFRASFHLSSGADDKRESKKIRPAISSKKAHSFSPTYTRGIDRTLATHLPSFCDNIYHTATMPGRKSNLSTVTNGDEESPAPPGRASREGSSVEDLALPRTMISRLAKGVLPPNTSIHKDALLALSKSCTVFVNFLASNSNEYAQIAGKKTIQPADVIAALKENEFEHFIPRLEAELKIQCDKRNSYRRKIREEKASSKPPGAIDLDDDGKPTDSGAENGDHDADASMLDATDMSAVNGNTRNGDDEPPSKKLRREDGDEEEDEEVEDEEEFHDALEGEDEEVVEEDEEEGDEEGEEEQVDEEEEERVGDGMRDEALDDASEDSD</sequence>
<dbReference type="GO" id="GO:0006272">
    <property type="term" value="P:leading strand elongation"/>
    <property type="evidence" value="ECO:0007669"/>
    <property type="project" value="TreeGrafter"/>
</dbReference>
<dbReference type="GO" id="GO:0031507">
    <property type="term" value="P:heterochromatin formation"/>
    <property type="evidence" value="ECO:0007669"/>
    <property type="project" value="TreeGrafter"/>
</dbReference>
<dbReference type="Proteomes" id="UP000304951">
    <property type="component" value="Unassembled WGS sequence"/>
</dbReference>
<evidence type="ECO:0000256" key="1">
    <source>
        <dbReference type="ARBA" id="ARBA00004123"/>
    </source>
</evidence>
<dbReference type="InterPro" id="IPR051377">
    <property type="entry name" value="DNA_Pol-Epsilon_Subunit"/>
</dbReference>
<feature type="domain" description="Transcription factor CBF/NF-Y/archaeal histone" evidence="7">
    <location>
        <begin position="103"/>
        <end position="166"/>
    </location>
</feature>
<evidence type="ECO:0000256" key="5">
    <source>
        <dbReference type="ARBA" id="ARBA00042096"/>
    </source>
</evidence>
<accession>A0A4S8S298</accession>
<evidence type="ECO:0000313" key="8">
    <source>
        <dbReference type="EMBL" id="THV63899.1"/>
    </source>
</evidence>
<feature type="region of interest" description="Disordered" evidence="6">
    <location>
        <begin position="15"/>
        <end position="38"/>
    </location>
</feature>
<keyword evidence="3" id="KW-0539">Nucleus</keyword>
<keyword evidence="2" id="KW-0235">DNA replication</keyword>
<protein>
    <recommendedName>
        <fullName evidence="4">DNA polymerase epsilon subunit D</fullName>
    </recommendedName>
    <alternativeName>
        <fullName evidence="5">DNA polymerase II subunit D</fullName>
    </alternativeName>
</protein>
<evidence type="ECO:0000256" key="6">
    <source>
        <dbReference type="SAM" id="MobiDB-lite"/>
    </source>
</evidence>
<comment type="subcellular location">
    <subcellularLocation>
        <location evidence="1">Nucleus</location>
    </subcellularLocation>
</comment>
<evidence type="ECO:0000256" key="3">
    <source>
        <dbReference type="ARBA" id="ARBA00023242"/>
    </source>
</evidence>
<dbReference type="Gene3D" id="1.10.20.10">
    <property type="entry name" value="Histone, subunit A"/>
    <property type="match status" value="1"/>
</dbReference>
<dbReference type="GO" id="GO:0008623">
    <property type="term" value="C:CHRAC"/>
    <property type="evidence" value="ECO:0007669"/>
    <property type="project" value="TreeGrafter"/>
</dbReference>
<dbReference type="InterPro" id="IPR003958">
    <property type="entry name" value="CBFA_NFYB_domain"/>
</dbReference>
<dbReference type="GO" id="GO:0031490">
    <property type="term" value="F:chromatin DNA binding"/>
    <property type="evidence" value="ECO:0007669"/>
    <property type="project" value="TreeGrafter"/>
</dbReference>
<dbReference type="AlphaFoldDB" id="A0A4S8S298"/>
<dbReference type="PANTHER" id="PTHR46172">
    <property type="entry name" value="DNA POLYMERASE EPSILON SUBUNIT 3"/>
    <property type="match status" value="1"/>
</dbReference>
<feature type="compositionally biased region" description="Acidic residues" evidence="6">
    <location>
        <begin position="321"/>
        <end position="330"/>
    </location>
</feature>
<dbReference type="Pfam" id="PF00808">
    <property type="entry name" value="CBFD_NFYB_HMF"/>
    <property type="match status" value="1"/>
</dbReference>
<feature type="compositionally biased region" description="Basic and acidic residues" evidence="6">
    <location>
        <begin position="248"/>
        <end position="262"/>
    </location>
</feature>
<organism evidence="8 9">
    <name type="scientific">Aureobasidium pullulans</name>
    <name type="common">Black yeast</name>
    <name type="synonym">Pullularia pullulans</name>
    <dbReference type="NCBI Taxonomy" id="5580"/>
    <lineage>
        <taxon>Eukaryota</taxon>
        <taxon>Fungi</taxon>
        <taxon>Dikarya</taxon>
        <taxon>Ascomycota</taxon>
        <taxon>Pezizomycotina</taxon>
        <taxon>Dothideomycetes</taxon>
        <taxon>Dothideomycetidae</taxon>
        <taxon>Dothideales</taxon>
        <taxon>Saccotheciaceae</taxon>
        <taxon>Aureobasidium</taxon>
    </lineage>
</organism>
<feature type="compositionally biased region" description="Acidic residues" evidence="6">
    <location>
        <begin position="263"/>
        <end position="312"/>
    </location>
</feature>
<name>A0A4S8S298_AURPU</name>
<dbReference type="EMBL" id="QZAF01001000">
    <property type="protein sequence ID" value="THV63899.1"/>
    <property type="molecule type" value="Genomic_DNA"/>
</dbReference>
<dbReference type="GO" id="GO:0008622">
    <property type="term" value="C:epsilon DNA polymerase complex"/>
    <property type="evidence" value="ECO:0007669"/>
    <property type="project" value="TreeGrafter"/>
</dbReference>
<dbReference type="PANTHER" id="PTHR46172:SF1">
    <property type="entry name" value="DNA POLYMERASE EPSILON SUBUNIT 3"/>
    <property type="match status" value="1"/>
</dbReference>
<feature type="region of interest" description="Disordered" evidence="6">
    <location>
        <begin position="69"/>
        <end position="99"/>
    </location>
</feature>
<evidence type="ECO:0000256" key="4">
    <source>
        <dbReference type="ARBA" id="ARBA00039775"/>
    </source>
</evidence>
<gene>
    <name evidence="8" type="ORF">D6D28_10311</name>
</gene>
<evidence type="ECO:0000313" key="9">
    <source>
        <dbReference type="Proteomes" id="UP000304951"/>
    </source>
</evidence>
<dbReference type="GO" id="GO:0046982">
    <property type="term" value="F:protein heterodimerization activity"/>
    <property type="evidence" value="ECO:0007669"/>
    <property type="project" value="InterPro"/>
</dbReference>